<keyword evidence="3" id="KW-1185">Reference proteome</keyword>
<evidence type="ECO:0000313" key="2">
    <source>
        <dbReference type="EMBL" id="KAL0058486.1"/>
    </source>
</evidence>
<feature type="compositionally biased region" description="Basic and acidic residues" evidence="1">
    <location>
        <begin position="33"/>
        <end position="42"/>
    </location>
</feature>
<reference evidence="2 3" key="1">
    <citation type="submission" date="2024-05" db="EMBL/GenBank/DDBJ databases">
        <title>A draft genome resource for the thread blight pathogen Marasmius tenuissimus strain MS-2.</title>
        <authorList>
            <person name="Yulfo-Soto G.E."/>
            <person name="Baruah I.K."/>
            <person name="Amoako-Attah I."/>
            <person name="Bukari Y."/>
            <person name="Meinhardt L.W."/>
            <person name="Bailey B.A."/>
            <person name="Cohen S.P."/>
        </authorList>
    </citation>
    <scope>NUCLEOTIDE SEQUENCE [LARGE SCALE GENOMIC DNA]</scope>
    <source>
        <strain evidence="2 3">MS-2</strain>
    </source>
</reference>
<feature type="compositionally biased region" description="Basic and acidic residues" evidence="1">
    <location>
        <begin position="52"/>
        <end position="65"/>
    </location>
</feature>
<feature type="compositionally biased region" description="Acidic residues" evidence="1">
    <location>
        <begin position="89"/>
        <end position="104"/>
    </location>
</feature>
<feature type="compositionally biased region" description="Polar residues" evidence="1">
    <location>
        <begin position="143"/>
        <end position="165"/>
    </location>
</feature>
<proteinExistence type="predicted"/>
<accession>A0ABR2ZC54</accession>
<protein>
    <submittedName>
        <fullName evidence="2">Uncharacterized protein</fullName>
    </submittedName>
</protein>
<sequence length="350" mass="38856">MASEPFNDTTVQHNGDSNGAGTKTRASNRKRKSTDAGNKEATNKTSKKKKSKKDEKMAEMDKENASLRAQLAALQAAAAEQDRQTPGPDSDDNEDENNEDEDETPPNRNNEPQGEGANVPARQPTRRNQASSSPRLRAPEPTTPGTNAPENTDATQSNGNIQAPAQGSDRKPRPKGSKWSISVEMDLAGSTAKRLKYNTFTVSSNSPILREILTINIAKRNIRDLSLQGNLPWHVEWRDVPSGQLERVCEVAADKMPYLAQFDNHWATKAIIKQWMGNKRSYAYRTGTLKPNPKYQYLANNAAKRGNAPGSRKKRATRVYEAKKAKKAAWKQKKRDARGDKDQQEFVQGS</sequence>
<gene>
    <name evidence="2" type="ORF">AAF712_014836</name>
</gene>
<feature type="compositionally biased region" description="Low complexity" evidence="1">
    <location>
        <begin position="69"/>
        <end position="79"/>
    </location>
</feature>
<name>A0ABR2ZC54_9AGAR</name>
<dbReference type="Proteomes" id="UP001437256">
    <property type="component" value="Unassembled WGS sequence"/>
</dbReference>
<evidence type="ECO:0000256" key="1">
    <source>
        <dbReference type="SAM" id="MobiDB-lite"/>
    </source>
</evidence>
<feature type="compositionally biased region" description="Basic residues" evidence="1">
    <location>
        <begin position="324"/>
        <end position="336"/>
    </location>
</feature>
<feature type="compositionally biased region" description="Polar residues" evidence="1">
    <location>
        <begin position="1"/>
        <end position="25"/>
    </location>
</feature>
<evidence type="ECO:0000313" key="3">
    <source>
        <dbReference type="Proteomes" id="UP001437256"/>
    </source>
</evidence>
<comment type="caution">
    <text evidence="2">The sequence shown here is derived from an EMBL/GenBank/DDBJ whole genome shotgun (WGS) entry which is preliminary data.</text>
</comment>
<feature type="region of interest" description="Disordered" evidence="1">
    <location>
        <begin position="304"/>
        <end position="350"/>
    </location>
</feature>
<feature type="region of interest" description="Disordered" evidence="1">
    <location>
        <begin position="1"/>
        <end position="181"/>
    </location>
</feature>
<organism evidence="2 3">
    <name type="scientific">Marasmius tenuissimus</name>
    <dbReference type="NCBI Taxonomy" id="585030"/>
    <lineage>
        <taxon>Eukaryota</taxon>
        <taxon>Fungi</taxon>
        <taxon>Dikarya</taxon>
        <taxon>Basidiomycota</taxon>
        <taxon>Agaricomycotina</taxon>
        <taxon>Agaricomycetes</taxon>
        <taxon>Agaricomycetidae</taxon>
        <taxon>Agaricales</taxon>
        <taxon>Marasmiineae</taxon>
        <taxon>Marasmiaceae</taxon>
        <taxon>Marasmius</taxon>
    </lineage>
</organism>
<dbReference type="EMBL" id="JBBXMP010000308">
    <property type="protein sequence ID" value="KAL0058486.1"/>
    <property type="molecule type" value="Genomic_DNA"/>
</dbReference>